<dbReference type="OrthoDB" id="9991913at2759"/>
<dbReference type="eggNOG" id="KOG0069">
    <property type="taxonomic scope" value="Eukaryota"/>
</dbReference>
<dbReference type="SUPFAM" id="SSF51735">
    <property type="entry name" value="NAD(P)-binding Rossmann-fold domains"/>
    <property type="match status" value="1"/>
</dbReference>
<keyword evidence="3" id="KW-0520">NAD</keyword>
<dbReference type="Proteomes" id="UP000018001">
    <property type="component" value="Unassembled WGS sequence"/>
</dbReference>
<evidence type="ECO:0000259" key="6">
    <source>
        <dbReference type="Pfam" id="PF02826"/>
    </source>
</evidence>
<dbReference type="HOGENOM" id="CLU_019796_1_2_1"/>
<evidence type="ECO:0000313" key="7">
    <source>
        <dbReference type="EMBL" id="GAD96187.1"/>
    </source>
</evidence>
<evidence type="ECO:0000256" key="4">
    <source>
        <dbReference type="RuleBase" id="RU003719"/>
    </source>
</evidence>
<protein>
    <submittedName>
        <fullName evidence="7">2-hydroxyacid dehydrogenase, putative</fullName>
    </submittedName>
</protein>
<dbReference type="InterPro" id="IPR036291">
    <property type="entry name" value="NAD(P)-bd_dom_sf"/>
</dbReference>
<dbReference type="Gene3D" id="3.40.50.720">
    <property type="entry name" value="NAD(P)-binding Rossmann-like Domain"/>
    <property type="match status" value="2"/>
</dbReference>
<dbReference type="GO" id="GO:0016618">
    <property type="term" value="F:hydroxypyruvate reductase [NAD(P)H] activity"/>
    <property type="evidence" value="ECO:0007669"/>
    <property type="project" value="TreeGrafter"/>
</dbReference>
<comment type="caution">
    <text evidence="7">The sequence shown here is derived from an EMBL/GenBank/DDBJ whole genome shotgun (WGS) entry which is preliminary data.</text>
</comment>
<keyword evidence="2 4" id="KW-0560">Oxidoreductase</keyword>
<dbReference type="InterPro" id="IPR029753">
    <property type="entry name" value="D-isomer_DH_CS"/>
</dbReference>
<dbReference type="PROSITE" id="PS00671">
    <property type="entry name" value="D_2_HYDROXYACID_DH_3"/>
    <property type="match status" value="1"/>
</dbReference>
<dbReference type="PROSITE" id="PS00065">
    <property type="entry name" value="D_2_HYDROXYACID_DH_1"/>
    <property type="match status" value="1"/>
</dbReference>
<evidence type="ECO:0000256" key="3">
    <source>
        <dbReference type="ARBA" id="ARBA00023027"/>
    </source>
</evidence>
<reference evidence="8" key="1">
    <citation type="journal article" date="2014" name="Genome Announc.">
        <title>Draft genome sequence of the formaldehyde-resistant fungus Byssochlamys spectabilis No. 5 (anamorph Paecilomyces variotii No. 5) (NBRC109023).</title>
        <authorList>
            <person name="Oka T."/>
            <person name="Ekino K."/>
            <person name="Fukuda K."/>
            <person name="Nomura Y."/>
        </authorList>
    </citation>
    <scope>NUCLEOTIDE SEQUENCE [LARGE SCALE GENOMIC DNA]</scope>
    <source>
        <strain evidence="8">No. 5 / NBRC 109023</strain>
    </source>
</reference>
<dbReference type="InterPro" id="IPR006139">
    <property type="entry name" value="D-isomer_2_OHA_DH_cat_dom"/>
</dbReference>
<sequence length="354" mass="38446">MAGISASSTSASTSKPHVVSLGEPRHISAEYLAEFGKDFNFSFVPAAGRQEAIKLLPSFIEQNGPIDAFIIRMGTLDYEPFDQELLGPLVPHCRIIASASAGYNEFDVDWMTSQGIWFTNTVDGVAEATADMAIFLILAVLRNTTVAEKCARSGKWRAVPGLVPARDPTGLTLGIVGMGAIGKYLARKAKAFNLKIIYYNRNRLPSDVEAQYDATYCTSLHELLSKSDIVSLSCPLNAHTTGLMGRTEFAAMKDGSFIVNTARGAIIDEPSLIEALESGKVTRAGLDVFPEEPNINPYFLSSDKVIIQPHLGGLTDVAFQKAERECFENIKALWRSGKPNSPVVNLNDPSRGQK</sequence>
<feature type="domain" description="D-isomer specific 2-hydroxyacid dehydrogenase catalytic" evidence="5">
    <location>
        <begin position="65"/>
        <end position="343"/>
    </location>
</feature>
<keyword evidence="8" id="KW-1185">Reference proteome</keyword>
<comment type="similarity">
    <text evidence="1 4">Belongs to the D-isomer specific 2-hydroxyacid dehydrogenase family.</text>
</comment>
<dbReference type="FunFam" id="3.40.50.720:FF:000203">
    <property type="entry name" value="D-3-phosphoglycerate dehydrogenase (SerA)"/>
    <property type="match status" value="1"/>
</dbReference>
<feature type="domain" description="D-isomer specific 2-hydroxyacid dehydrogenase NAD-binding" evidence="6">
    <location>
        <begin position="135"/>
        <end position="312"/>
    </location>
</feature>
<dbReference type="PANTHER" id="PTHR10996:SF269">
    <property type="entry name" value="HYPOTHETICAL D-ISOMER SPECIFIC 2-HYDROXYACID DEHYDROGENASE (EUROFUNG)"/>
    <property type="match status" value="1"/>
</dbReference>
<dbReference type="InParanoid" id="V5G5N4"/>
<dbReference type="Pfam" id="PF00389">
    <property type="entry name" value="2-Hacid_dh"/>
    <property type="match status" value="1"/>
</dbReference>
<dbReference type="InterPro" id="IPR006140">
    <property type="entry name" value="D-isomer_DH_NAD-bd"/>
</dbReference>
<gene>
    <name evidence="7" type="ORF">PVAR5_4837</name>
</gene>
<dbReference type="CDD" id="cd12168">
    <property type="entry name" value="Mand_dh_like"/>
    <property type="match status" value="1"/>
</dbReference>
<evidence type="ECO:0000256" key="1">
    <source>
        <dbReference type="ARBA" id="ARBA00005854"/>
    </source>
</evidence>
<dbReference type="SUPFAM" id="SSF52283">
    <property type="entry name" value="Formate/glycerate dehydrogenase catalytic domain-like"/>
    <property type="match status" value="1"/>
</dbReference>
<dbReference type="Pfam" id="PF02826">
    <property type="entry name" value="2-Hacid_dh_C"/>
    <property type="match status" value="1"/>
</dbReference>
<dbReference type="InterPro" id="IPR050223">
    <property type="entry name" value="D-isomer_2-hydroxyacid_DH"/>
</dbReference>
<name>V5G5N4_BYSSN</name>
<dbReference type="GO" id="GO:0051287">
    <property type="term" value="F:NAD binding"/>
    <property type="evidence" value="ECO:0007669"/>
    <property type="project" value="InterPro"/>
</dbReference>
<dbReference type="GO" id="GO:0005829">
    <property type="term" value="C:cytosol"/>
    <property type="evidence" value="ECO:0007669"/>
    <property type="project" value="TreeGrafter"/>
</dbReference>
<accession>V5G5N4</accession>
<evidence type="ECO:0000256" key="2">
    <source>
        <dbReference type="ARBA" id="ARBA00023002"/>
    </source>
</evidence>
<organism evidence="7 8">
    <name type="scientific">Byssochlamys spectabilis (strain No. 5 / NBRC 109023)</name>
    <name type="common">Paecilomyces variotii</name>
    <dbReference type="NCBI Taxonomy" id="1356009"/>
    <lineage>
        <taxon>Eukaryota</taxon>
        <taxon>Fungi</taxon>
        <taxon>Dikarya</taxon>
        <taxon>Ascomycota</taxon>
        <taxon>Pezizomycotina</taxon>
        <taxon>Eurotiomycetes</taxon>
        <taxon>Eurotiomycetidae</taxon>
        <taxon>Eurotiales</taxon>
        <taxon>Thermoascaceae</taxon>
        <taxon>Paecilomyces</taxon>
    </lineage>
</organism>
<dbReference type="GO" id="GO:0030267">
    <property type="term" value="F:glyoxylate reductase (NADPH) activity"/>
    <property type="evidence" value="ECO:0007669"/>
    <property type="project" value="TreeGrafter"/>
</dbReference>
<proteinExistence type="inferred from homology"/>
<evidence type="ECO:0000313" key="8">
    <source>
        <dbReference type="Proteomes" id="UP000018001"/>
    </source>
</evidence>
<evidence type="ECO:0000259" key="5">
    <source>
        <dbReference type="Pfam" id="PF00389"/>
    </source>
</evidence>
<dbReference type="InterPro" id="IPR029752">
    <property type="entry name" value="D-isomer_DH_CS1"/>
</dbReference>
<dbReference type="AlphaFoldDB" id="V5G5N4"/>
<dbReference type="PANTHER" id="PTHR10996">
    <property type="entry name" value="2-HYDROXYACID DEHYDROGENASE-RELATED"/>
    <property type="match status" value="1"/>
</dbReference>
<dbReference type="EMBL" id="BAUL01000156">
    <property type="protein sequence ID" value="GAD96187.1"/>
    <property type="molecule type" value="Genomic_DNA"/>
</dbReference>